<evidence type="ECO:0000313" key="2">
    <source>
        <dbReference type="Proteomes" id="UP000007151"/>
    </source>
</evidence>
<organism evidence="1 2">
    <name type="scientific">Danaus plexippus plexippus</name>
    <dbReference type="NCBI Taxonomy" id="278856"/>
    <lineage>
        <taxon>Eukaryota</taxon>
        <taxon>Metazoa</taxon>
        <taxon>Ecdysozoa</taxon>
        <taxon>Arthropoda</taxon>
        <taxon>Hexapoda</taxon>
        <taxon>Insecta</taxon>
        <taxon>Pterygota</taxon>
        <taxon>Neoptera</taxon>
        <taxon>Endopterygota</taxon>
        <taxon>Lepidoptera</taxon>
        <taxon>Glossata</taxon>
        <taxon>Ditrysia</taxon>
        <taxon>Papilionoidea</taxon>
        <taxon>Nymphalidae</taxon>
        <taxon>Danainae</taxon>
        <taxon>Danaini</taxon>
        <taxon>Danaina</taxon>
        <taxon>Danaus</taxon>
        <taxon>Danaus</taxon>
    </lineage>
</organism>
<dbReference type="EMBL" id="AGBW02008399">
    <property type="protein sequence ID" value="OWR53485.1"/>
    <property type="molecule type" value="Genomic_DNA"/>
</dbReference>
<dbReference type="AlphaFoldDB" id="A0A212FIC9"/>
<evidence type="ECO:0000313" key="1">
    <source>
        <dbReference type="EMBL" id="OWR53485.1"/>
    </source>
</evidence>
<dbReference type="InParanoid" id="A0A212FIC9"/>
<feature type="non-terminal residue" evidence="1">
    <location>
        <position position="24"/>
    </location>
</feature>
<comment type="caution">
    <text evidence="1">The sequence shown here is derived from an EMBL/GenBank/DDBJ whole genome shotgun (WGS) entry which is preliminary data.</text>
</comment>
<reference evidence="1 2" key="1">
    <citation type="journal article" date="2011" name="Cell">
        <title>The monarch butterfly genome yields insights into long-distance migration.</title>
        <authorList>
            <person name="Zhan S."/>
            <person name="Merlin C."/>
            <person name="Boore J.L."/>
            <person name="Reppert S.M."/>
        </authorList>
    </citation>
    <scope>NUCLEOTIDE SEQUENCE [LARGE SCALE GENOMIC DNA]</scope>
    <source>
        <strain evidence="1">F-2</strain>
    </source>
</reference>
<name>A0A212FIC9_DANPL</name>
<proteinExistence type="predicted"/>
<sequence>MKNLKIDHETIVKFTSEMTLQYVK</sequence>
<accession>A0A212FIC9</accession>
<dbReference type="Proteomes" id="UP000007151">
    <property type="component" value="Unassembled WGS sequence"/>
</dbReference>
<gene>
    <name evidence="1" type="ORF">KGM_215718A</name>
</gene>
<protein>
    <submittedName>
        <fullName evidence="1">Uncharacterized protein</fullName>
    </submittedName>
</protein>
<dbReference type="KEGG" id="dpl:KGM_215718A"/>
<keyword evidence="2" id="KW-1185">Reference proteome</keyword>